<keyword evidence="1" id="KW-1133">Transmembrane helix</keyword>
<dbReference type="RefSeq" id="WP_133299087.1">
    <property type="nucleotide sequence ID" value="NZ_JBHRUJ010000017.1"/>
</dbReference>
<organism evidence="2 3">
    <name type="scientific">Planomicrobium okeanokoites</name>
    <name type="common">Planococcus okeanokoites</name>
    <name type="synonym">Flavobacterium okeanokoites</name>
    <dbReference type="NCBI Taxonomy" id="244"/>
    <lineage>
        <taxon>Bacteria</taxon>
        <taxon>Bacillati</taxon>
        <taxon>Bacillota</taxon>
        <taxon>Bacilli</taxon>
        <taxon>Bacillales</taxon>
        <taxon>Caryophanaceae</taxon>
        <taxon>Planomicrobium</taxon>
    </lineage>
</organism>
<feature type="transmembrane region" description="Helical" evidence="1">
    <location>
        <begin position="65"/>
        <end position="86"/>
    </location>
</feature>
<reference evidence="3" key="1">
    <citation type="journal article" date="2019" name="Int. J. Syst. Evol. Microbiol.">
        <title>The Global Catalogue of Microorganisms (GCM) 10K type strain sequencing project: providing services to taxonomists for standard genome sequencing and annotation.</title>
        <authorList>
            <consortium name="The Broad Institute Genomics Platform"/>
            <consortium name="The Broad Institute Genome Sequencing Center for Infectious Disease"/>
            <person name="Wu L."/>
            <person name="Ma J."/>
        </authorList>
    </citation>
    <scope>NUCLEOTIDE SEQUENCE [LARGE SCALE GENOMIC DNA]</scope>
    <source>
        <strain evidence="3">CCM 320</strain>
    </source>
</reference>
<evidence type="ECO:0000313" key="2">
    <source>
        <dbReference type="EMBL" id="MFC3212483.1"/>
    </source>
</evidence>
<accession>A0ABV7KSN1</accession>
<feature type="transmembrane region" description="Helical" evidence="1">
    <location>
        <begin position="12"/>
        <end position="29"/>
    </location>
</feature>
<sequence>MIEGKRRIRVKHLLLKIAVFSIFSFLIMVSETPSYLKIIFISVMLFFFLPFRYEFFTKERMWRKFIAAVSGTIIFTMLVLFVPVLLSGDLTNFSIFIESGDSLGYSILVFSITLFYFLIYGLPVSLLSDWLAARYPHRMVAAGFVHFGFGMLLIGELWILPVLSAMIFWVIDELLRRRTAKEVAEVNI</sequence>
<evidence type="ECO:0008006" key="4">
    <source>
        <dbReference type="Google" id="ProtNLM"/>
    </source>
</evidence>
<feature type="transmembrane region" description="Helical" evidence="1">
    <location>
        <begin position="106"/>
        <end position="132"/>
    </location>
</feature>
<name>A0ABV7KSN1_PLAOK</name>
<feature type="transmembrane region" description="Helical" evidence="1">
    <location>
        <begin position="35"/>
        <end position="53"/>
    </location>
</feature>
<keyword evidence="1" id="KW-0472">Membrane</keyword>
<evidence type="ECO:0000313" key="3">
    <source>
        <dbReference type="Proteomes" id="UP001595625"/>
    </source>
</evidence>
<dbReference type="EMBL" id="JBHRUJ010000017">
    <property type="protein sequence ID" value="MFC3212483.1"/>
    <property type="molecule type" value="Genomic_DNA"/>
</dbReference>
<protein>
    <recommendedName>
        <fullName evidence="4">Permease</fullName>
    </recommendedName>
</protein>
<gene>
    <name evidence="2" type="ORF">ACFOEJ_15440</name>
</gene>
<proteinExistence type="predicted"/>
<keyword evidence="1" id="KW-0812">Transmembrane</keyword>
<comment type="caution">
    <text evidence="2">The sequence shown here is derived from an EMBL/GenBank/DDBJ whole genome shotgun (WGS) entry which is preliminary data.</text>
</comment>
<feature type="transmembrane region" description="Helical" evidence="1">
    <location>
        <begin position="144"/>
        <end position="171"/>
    </location>
</feature>
<keyword evidence="3" id="KW-1185">Reference proteome</keyword>
<evidence type="ECO:0000256" key="1">
    <source>
        <dbReference type="SAM" id="Phobius"/>
    </source>
</evidence>
<dbReference type="Proteomes" id="UP001595625">
    <property type="component" value="Unassembled WGS sequence"/>
</dbReference>